<evidence type="ECO:0000313" key="3">
    <source>
        <dbReference type="Proteomes" id="UP001166286"/>
    </source>
</evidence>
<evidence type="ECO:0000313" key="2">
    <source>
        <dbReference type="EMBL" id="KAK0507022.1"/>
    </source>
</evidence>
<feature type="region of interest" description="Disordered" evidence="1">
    <location>
        <begin position="254"/>
        <end position="401"/>
    </location>
</feature>
<organism evidence="2 3">
    <name type="scientific">Cladonia borealis</name>
    <dbReference type="NCBI Taxonomy" id="184061"/>
    <lineage>
        <taxon>Eukaryota</taxon>
        <taxon>Fungi</taxon>
        <taxon>Dikarya</taxon>
        <taxon>Ascomycota</taxon>
        <taxon>Pezizomycotina</taxon>
        <taxon>Lecanoromycetes</taxon>
        <taxon>OSLEUM clade</taxon>
        <taxon>Lecanoromycetidae</taxon>
        <taxon>Lecanorales</taxon>
        <taxon>Lecanorineae</taxon>
        <taxon>Cladoniaceae</taxon>
        <taxon>Cladonia</taxon>
    </lineage>
</organism>
<dbReference type="EMBL" id="JAFEKC020000025">
    <property type="protein sequence ID" value="KAK0507022.1"/>
    <property type="molecule type" value="Genomic_DNA"/>
</dbReference>
<feature type="compositionally biased region" description="Low complexity" evidence="1">
    <location>
        <begin position="290"/>
        <end position="313"/>
    </location>
</feature>
<gene>
    <name evidence="2" type="ORF">JMJ35_010480</name>
</gene>
<dbReference type="Proteomes" id="UP001166286">
    <property type="component" value="Unassembled WGS sequence"/>
</dbReference>
<dbReference type="AlphaFoldDB" id="A0AA39QQ26"/>
<accession>A0AA39QQ26</accession>
<feature type="compositionally biased region" description="Pro residues" evidence="1">
    <location>
        <begin position="264"/>
        <end position="274"/>
    </location>
</feature>
<feature type="compositionally biased region" description="Low complexity" evidence="1">
    <location>
        <begin position="347"/>
        <end position="362"/>
    </location>
</feature>
<proteinExistence type="predicted"/>
<feature type="compositionally biased region" description="Polar residues" evidence="1">
    <location>
        <begin position="321"/>
        <end position="334"/>
    </location>
</feature>
<feature type="compositionally biased region" description="Low complexity" evidence="1">
    <location>
        <begin position="380"/>
        <end position="401"/>
    </location>
</feature>
<comment type="caution">
    <text evidence="2">The sequence shown here is derived from an EMBL/GenBank/DDBJ whole genome shotgun (WGS) entry which is preliminary data.</text>
</comment>
<reference evidence="2" key="1">
    <citation type="submission" date="2023-03" db="EMBL/GenBank/DDBJ databases">
        <title>Complete genome of Cladonia borealis.</title>
        <authorList>
            <person name="Park H."/>
        </authorList>
    </citation>
    <scope>NUCLEOTIDE SEQUENCE</scope>
    <source>
        <strain evidence="2">ANT050790</strain>
    </source>
</reference>
<protein>
    <submittedName>
        <fullName evidence="2">Uncharacterized protein</fullName>
    </submittedName>
</protein>
<evidence type="ECO:0000256" key="1">
    <source>
        <dbReference type="SAM" id="MobiDB-lite"/>
    </source>
</evidence>
<sequence length="845" mass="85557">MPSAFSLSQVIWYNSTIGLPLDTVSIVLSQYNNSVLTSTTTVHGDLASLSGTTLPQAVSIESKINNEFNISDFFSLGQEWYGNLIGYVLGDTTSGTAINTLSYPTPYMAIAGIVLWTSTSGPCDQLSTTPYQPECDICYFNGDSFLVFENNESGPNVRVIRSKFIPLTTTFYAPLPYPSNYPTDVVERLALYKSTMELPLSSFIEFISSETQLLKSFPMLASCSYVSYAFGPPALKIPISALTATVTAATTGSGLYPLGNKPTPAKPIEPPIGPPTTTQPVPPPTPTNPASPDLGSPNQGSSYQSSSTPGSTNQVPPYQYSPDQGSPTKCSPSSPYAAVDPATQGVSQSNQPLQPQNGNGPQESSYSSSKQGPKESITIPGANPGGSQQQAPPGQAEAGSALSYAGTTVQPDASTQYDLPGIGNVRPGGSPTTTASVIYSLAPLGSELISNGIPSSISPVADVSEPAQQPLVSTVDGKGYTAEASSNLMIEGQTLAPGSTAITVSGTPISLAAGASQAIVGGSTVANYPAGITPAQGAGSIPALTFAGSTYSANSLGQLVVGEQTLWPGAAITVSGTQISLAAPGNTAVIGSSTELLALNGAITAAILTFDGSTFTADASSEFIIGGQTLASGGSIEVSGTPISYPAGASAIMIATNSLPLSFDTISSGVQPIITFDGSTFAADASLDFTINGETLTPGGNIDVSGTPISYPSAGTAALIGTSTEPFSFATVTGADTPVITFDGSTYTADASSDFIVDGQTLSPGSVITISGTPVSYAAAATDVVIGTSTEPVGVGNLIMSGLGSGPNGPANTSVVQFTGNALSRNRPAKGALMLLSGVLAWAVA</sequence>
<feature type="compositionally biased region" description="Pro residues" evidence="1">
    <location>
        <begin position="280"/>
        <end position="289"/>
    </location>
</feature>
<name>A0AA39QQ26_9LECA</name>
<keyword evidence="3" id="KW-1185">Reference proteome</keyword>